<accession>A0ABQ0DGC6</accession>
<dbReference type="PANTHER" id="PTHR10048">
    <property type="entry name" value="PHOSPHATIDYLINOSITOL KINASE"/>
    <property type="match status" value="1"/>
</dbReference>
<proteinExistence type="predicted"/>
<evidence type="ECO:0000313" key="5">
    <source>
        <dbReference type="Proteomes" id="UP001628156"/>
    </source>
</evidence>
<dbReference type="PANTHER" id="PTHR10048:SF7">
    <property type="entry name" value="PHOSPHATIDYLINOSITOL 3-KINASE CATALYTIC SUBUNIT TYPE 3"/>
    <property type="match status" value="1"/>
</dbReference>
<reference evidence="4 5" key="1">
    <citation type="journal article" date="2019" name="PLoS Negl. Trop. Dis.">
        <title>Whole genome sequencing of Entamoeba nuttalli reveals mammalian host-related molecular signatures and a novel octapeptide-repeat surface protein.</title>
        <authorList>
            <person name="Tanaka M."/>
            <person name="Makiuchi T."/>
            <person name="Komiyama T."/>
            <person name="Shiina T."/>
            <person name="Osaki K."/>
            <person name="Tachibana H."/>
        </authorList>
    </citation>
    <scope>NUCLEOTIDE SEQUENCE [LARGE SCALE GENOMIC DNA]</scope>
    <source>
        <strain evidence="4 5">P19-061405</strain>
    </source>
</reference>
<keyword evidence="1" id="KW-0808">Transferase</keyword>
<comment type="caution">
    <text evidence="4">The sequence shown here is derived from an EMBL/GenBank/DDBJ whole genome shotgun (WGS) entry which is preliminary data.</text>
</comment>
<dbReference type="PROSITE" id="PS50290">
    <property type="entry name" value="PI3_4_KINASE_3"/>
    <property type="match status" value="1"/>
</dbReference>
<evidence type="ECO:0000259" key="3">
    <source>
        <dbReference type="PROSITE" id="PS50290"/>
    </source>
</evidence>
<protein>
    <recommendedName>
        <fullName evidence="3">PI3K/PI4K catalytic domain-containing protein</fullName>
    </recommendedName>
</protein>
<gene>
    <name evidence="4" type="ORF">ENUP19_0085G0005</name>
</gene>
<dbReference type="EMBL" id="BAAFRS010000085">
    <property type="protein sequence ID" value="GAB1221793.1"/>
    <property type="molecule type" value="Genomic_DNA"/>
</dbReference>
<evidence type="ECO:0000313" key="4">
    <source>
        <dbReference type="EMBL" id="GAB1221793.1"/>
    </source>
</evidence>
<dbReference type="InterPro" id="IPR011009">
    <property type="entry name" value="Kinase-like_dom_sf"/>
</dbReference>
<dbReference type="Gene3D" id="1.10.1070.11">
    <property type="entry name" value="Phosphatidylinositol 3-/4-kinase, catalytic domain"/>
    <property type="match status" value="1"/>
</dbReference>
<sequence length="529" mass="60884">MSYMVETQDSFHETYSFLEEMSLDSLLPQTIYSYCKSHHSQYLLYLPLLLRHIVIQPRSEYKIILIKAIVRTAIDYGDVYTRIFWLHRAGGICVCSDPVFCKLVEGGIEGSCYLLQLIDEKRKKLEDKRGEITKSINYQNEEIITWIASARDNLLTLPKEAKRPTLYLNRDFLPEKMNKLSDEELKEESISVLNYTGNCDPFLGEGVLVKMVALKSYKSATTPISLMFYYAETENGQQKRRRVMFKYGDDLRRDMAVQVMFNVFNVLWMKSSFLAHPTAFDQNTPCKPIAVTYSVVPTGPREGVFQMLGCIEEVCACEKHPELHCCPDGWEFEQLSIKNKDCPVCSINLKIDEYLPKEMATMISTLSGGFIASYCLGVRDRHLENWKFHLCDKSFAHIDFGFVINLRPKFDANRFAIPTIIRTSLNNTIVTLEKSKIGAWDLFVQNCTSGFLVLRRHVGMIIRLSMIVFGFDTQFDEYAVTKCLTDAFALSIPESDAVNMLIGNLQNSSIQKMVKDKQHKVLKFIRKYF</sequence>
<name>A0ABQ0DGC6_9EUKA</name>
<dbReference type="InterPro" id="IPR015433">
    <property type="entry name" value="PI3/4_kinase"/>
</dbReference>
<dbReference type="Pfam" id="PF00454">
    <property type="entry name" value="PI3_PI4_kinase"/>
    <property type="match status" value="1"/>
</dbReference>
<keyword evidence="2" id="KW-0418">Kinase</keyword>
<keyword evidence="5" id="KW-1185">Reference proteome</keyword>
<dbReference type="Gene3D" id="3.30.1010.10">
    <property type="entry name" value="Phosphatidylinositol 3-kinase Catalytic Subunit, Chain A, domain 4"/>
    <property type="match status" value="1"/>
</dbReference>
<feature type="domain" description="PI3K/PI4K catalytic" evidence="3">
    <location>
        <begin position="210"/>
        <end position="513"/>
    </location>
</feature>
<dbReference type="InterPro" id="IPR000403">
    <property type="entry name" value="PI3/4_kinase_cat_dom"/>
</dbReference>
<dbReference type="SUPFAM" id="SSF56112">
    <property type="entry name" value="Protein kinase-like (PK-like)"/>
    <property type="match status" value="1"/>
</dbReference>
<dbReference type="InterPro" id="IPR036940">
    <property type="entry name" value="PI3/4_kinase_cat_sf"/>
</dbReference>
<dbReference type="Proteomes" id="UP001628156">
    <property type="component" value="Unassembled WGS sequence"/>
</dbReference>
<evidence type="ECO:0000256" key="2">
    <source>
        <dbReference type="ARBA" id="ARBA00022777"/>
    </source>
</evidence>
<evidence type="ECO:0000256" key="1">
    <source>
        <dbReference type="ARBA" id="ARBA00022679"/>
    </source>
</evidence>
<organism evidence="4 5">
    <name type="scientific">Entamoeba nuttalli</name>
    <dbReference type="NCBI Taxonomy" id="412467"/>
    <lineage>
        <taxon>Eukaryota</taxon>
        <taxon>Amoebozoa</taxon>
        <taxon>Evosea</taxon>
        <taxon>Archamoebae</taxon>
        <taxon>Mastigamoebida</taxon>
        <taxon>Entamoebidae</taxon>
        <taxon>Entamoeba</taxon>
    </lineage>
</organism>
<dbReference type="SMART" id="SM00146">
    <property type="entry name" value="PI3Kc"/>
    <property type="match status" value="1"/>
</dbReference>